<gene>
    <name evidence="2" type="ORF">Q8F55_008548</name>
</gene>
<dbReference type="EMBL" id="JBBXJM010000007">
    <property type="protein sequence ID" value="KAL1404936.1"/>
    <property type="molecule type" value="Genomic_DNA"/>
</dbReference>
<proteinExistence type="predicted"/>
<organism evidence="2 3">
    <name type="scientific">Vanrija albida</name>
    <dbReference type="NCBI Taxonomy" id="181172"/>
    <lineage>
        <taxon>Eukaryota</taxon>
        <taxon>Fungi</taxon>
        <taxon>Dikarya</taxon>
        <taxon>Basidiomycota</taxon>
        <taxon>Agaricomycotina</taxon>
        <taxon>Tremellomycetes</taxon>
        <taxon>Trichosporonales</taxon>
        <taxon>Trichosporonaceae</taxon>
        <taxon>Vanrija</taxon>
    </lineage>
</organism>
<dbReference type="RefSeq" id="XP_069204880.1">
    <property type="nucleotide sequence ID" value="XM_069356943.1"/>
</dbReference>
<dbReference type="GeneID" id="95989591"/>
<evidence type="ECO:0000313" key="2">
    <source>
        <dbReference type="EMBL" id="KAL1404936.1"/>
    </source>
</evidence>
<keyword evidence="3" id="KW-1185">Reference proteome</keyword>
<dbReference type="Proteomes" id="UP001565368">
    <property type="component" value="Unassembled WGS sequence"/>
</dbReference>
<feature type="region of interest" description="Disordered" evidence="1">
    <location>
        <begin position="29"/>
        <end position="55"/>
    </location>
</feature>
<evidence type="ECO:0000313" key="3">
    <source>
        <dbReference type="Proteomes" id="UP001565368"/>
    </source>
</evidence>
<comment type="caution">
    <text evidence="2">The sequence shown here is derived from an EMBL/GenBank/DDBJ whole genome shotgun (WGS) entry which is preliminary data.</text>
</comment>
<reference evidence="2 3" key="1">
    <citation type="submission" date="2023-08" db="EMBL/GenBank/DDBJ databases">
        <title>Annotated Genome Sequence of Vanrija albida AlHP1.</title>
        <authorList>
            <person name="Herzog R."/>
        </authorList>
    </citation>
    <scope>NUCLEOTIDE SEQUENCE [LARGE SCALE GENOMIC DNA]</scope>
    <source>
        <strain evidence="2 3">AlHP1</strain>
    </source>
</reference>
<sequence length="283" mass="30930">MEAPVATQQTLQQDQEVCMRRRTRYCNNQGPDNAAPAMDHDGEGEAGGGPATRTRTRLRKTLSSALPYAKAYTTSRAERSKHLGLDDGPPAHECTIPSITGVPCGVRCAGFTPPDAVAVRVPKRLTRAQLRLEVAAAEHGEDGYTSLVRAAASAALGALMARAREFDSAFGASEVAVRAYVAETSPPPAVAADKLRRYAHNTRRWAEGCCVRLCRAMRTYLLDVEHEFVRTIEAQEGVAELEARLTTTHERFVEDIDRTLVGQLRNLRTTTEAFSHQLEKSIG</sequence>
<protein>
    <submittedName>
        <fullName evidence="2">Uncharacterized protein</fullName>
    </submittedName>
</protein>
<accession>A0ABR3PR63</accession>
<name>A0ABR3PR63_9TREE</name>
<evidence type="ECO:0000256" key="1">
    <source>
        <dbReference type="SAM" id="MobiDB-lite"/>
    </source>
</evidence>